<dbReference type="PROSITE" id="PS50835">
    <property type="entry name" value="IG_LIKE"/>
    <property type="match status" value="11"/>
</dbReference>
<feature type="domain" description="Ig-like" evidence="3">
    <location>
        <begin position="961"/>
        <end position="1046"/>
    </location>
</feature>
<dbReference type="InterPro" id="IPR007110">
    <property type="entry name" value="Ig-like_dom"/>
</dbReference>
<dbReference type="Pfam" id="PF07679">
    <property type="entry name" value="I-set"/>
    <property type="match status" value="8"/>
</dbReference>
<keyword evidence="5" id="KW-1185">Reference proteome</keyword>
<accession>A0ABM1W3D4</accession>
<feature type="domain" description="Fibronectin type-III" evidence="4">
    <location>
        <begin position="1452"/>
        <end position="1553"/>
    </location>
</feature>
<feature type="domain" description="Ig-like" evidence="3">
    <location>
        <begin position="169"/>
        <end position="255"/>
    </location>
</feature>
<dbReference type="InterPro" id="IPR036179">
    <property type="entry name" value="Ig-like_dom_sf"/>
</dbReference>
<dbReference type="InterPro" id="IPR003961">
    <property type="entry name" value="FN3_dom"/>
</dbReference>
<dbReference type="RefSeq" id="XP_035829177.1">
    <property type="nucleotide sequence ID" value="XM_035973284.1"/>
</dbReference>
<name>A0ABM1W3D4_APLCA</name>
<evidence type="ECO:0000313" key="5">
    <source>
        <dbReference type="Proteomes" id="UP000694888"/>
    </source>
</evidence>
<keyword evidence="1" id="KW-0677">Repeat</keyword>
<feature type="domain" description="Fibronectin type-III" evidence="4">
    <location>
        <begin position="1554"/>
        <end position="1647"/>
    </location>
</feature>
<dbReference type="InterPro" id="IPR013783">
    <property type="entry name" value="Ig-like_fold"/>
</dbReference>
<dbReference type="CDD" id="cd00096">
    <property type="entry name" value="Ig"/>
    <property type="match status" value="3"/>
</dbReference>
<evidence type="ECO:0000256" key="1">
    <source>
        <dbReference type="ARBA" id="ARBA00022737"/>
    </source>
</evidence>
<dbReference type="InterPro" id="IPR036116">
    <property type="entry name" value="FN3_sf"/>
</dbReference>
<dbReference type="PANTHER" id="PTHR44170">
    <property type="entry name" value="PROTEIN SIDEKICK"/>
    <property type="match status" value="1"/>
</dbReference>
<feature type="domain" description="Ig-like" evidence="3">
    <location>
        <begin position="538"/>
        <end position="624"/>
    </location>
</feature>
<feature type="domain" description="Fibronectin type-III" evidence="4">
    <location>
        <begin position="1353"/>
        <end position="1447"/>
    </location>
</feature>
<keyword evidence="2" id="KW-1015">Disulfide bond</keyword>
<proteinExistence type="predicted"/>
<dbReference type="SMART" id="SM00408">
    <property type="entry name" value="IGc2"/>
    <property type="match status" value="10"/>
</dbReference>
<dbReference type="Proteomes" id="UP000694888">
    <property type="component" value="Unplaced"/>
</dbReference>
<dbReference type="PROSITE" id="PS50853">
    <property type="entry name" value="FN3"/>
    <property type="match status" value="5"/>
</dbReference>
<dbReference type="GeneID" id="101855762"/>
<dbReference type="InterPro" id="IPR003598">
    <property type="entry name" value="Ig_sub2"/>
</dbReference>
<dbReference type="Pfam" id="PF13927">
    <property type="entry name" value="Ig_3"/>
    <property type="match status" value="2"/>
</dbReference>
<dbReference type="SMART" id="SM00409">
    <property type="entry name" value="IG"/>
    <property type="match status" value="11"/>
</dbReference>
<dbReference type="SUPFAM" id="SSF49265">
    <property type="entry name" value="Fibronectin type III"/>
    <property type="match status" value="3"/>
</dbReference>
<evidence type="ECO:0000259" key="3">
    <source>
        <dbReference type="PROSITE" id="PS50835"/>
    </source>
</evidence>
<dbReference type="InterPro" id="IPR003599">
    <property type="entry name" value="Ig_sub"/>
</dbReference>
<evidence type="ECO:0000313" key="6">
    <source>
        <dbReference type="RefSeq" id="XP_035829177.1"/>
    </source>
</evidence>
<organism evidence="5 6">
    <name type="scientific">Aplysia californica</name>
    <name type="common">California sea hare</name>
    <dbReference type="NCBI Taxonomy" id="6500"/>
    <lineage>
        <taxon>Eukaryota</taxon>
        <taxon>Metazoa</taxon>
        <taxon>Spiralia</taxon>
        <taxon>Lophotrochozoa</taxon>
        <taxon>Mollusca</taxon>
        <taxon>Gastropoda</taxon>
        <taxon>Heterobranchia</taxon>
        <taxon>Euthyneura</taxon>
        <taxon>Tectipleura</taxon>
        <taxon>Aplysiida</taxon>
        <taxon>Aplysioidea</taxon>
        <taxon>Aplysiidae</taxon>
        <taxon>Aplysia</taxon>
    </lineage>
</organism>
<dbReference type="PANTHER" id="PTHR44170:SF56">
    <property type="entry name" value="FIBRONECTIN TYPE-III DOMAIN-CONTAINING PROTEIN"/>
    <property type="match status" value="1"/>
</dbReference>
<evidence type="ECO:0000256" key="2">
    <source>
        <dbReference type="ARBA" id="ARBA00023157"/>
    </source>
</evidence>
<dbReference type="Gene3D" id="2.60.40.10">
    <property type="entry name" value="Immunoglobulins"/>
    <property type="match status" value="17"/>
</dbReference>
<feature type="domain" description="Fibronectin type-III" evidence="4">
    <location>
        <begin position="1246"/>
        <end position="1348"/>
    </location>
</feature>
<feature type="domain" description="Ig-like" evidence="3">
    <location>
        <begin position="776"/>
        <end position="863"/>
    </location>
</feature>
<feature type="non-terminal residue" evidence="6">
    <location>
        <position position="1654"/>
    </location>
</feature>
<dbReference type="Pfam" id="PF00041">
    <property type="entry name" value="fn3"/>
    <property type="match status" value="5"/>
</dbReference>
<dbReference type="InterPro" id="IPR013098">
    <property type="entry name" value="Ig_I-set"/>
</dbReference>
<feature type="domain" description="Ig-like" evidence="3">
    <location>
        <begin position="1051"/>
        <end position="1137"/>
    </location>
</feature>
<dbReference type="CDD" id="cd00063">
    <property type="entry name" value="FN3"/>
    <property type="match status" value="5"/>
</dbReference>
<feature type="domain" description="Ig-like" evidence="3">
    <location>
        <begin position="726"/>
        <end position="762"/>
    </location>
</feature>
<gene>
    <name evidence="6" type="primary">LOC101855762</name>
</gene>
<dbReference type="SMART" id="SM00060">
    <property type="entry name" value="FN3"/>
    <property type="match status" value="5"/>
</dbReference>
<feature type="domain" description="Fibronectin type-III" evidence="4">
    <location>
        <begin position="1146"/>
        <end position="1245"/>
    </location>
</feature>
<protein>
    <submittedName>
        <fullName evidence="6">Hemicentin-2</fullName>
    </submittedName>
</protein>
<feature type="domain" description="Ig-like" evidence="3">
    <location>
        <begin position="867"/>
        <end position="956"/>
    </location>
</feature>
<dbReference type="SUPFAM" id="SSF48726">
    <property type="entry name" value="Immunoglobulin"/>
    <property type="match status" value="11"/>
</dbReference>
<reference evidence="6" key="1">
    <citation type="submission" date="2025-08" db="UniProtKB">
        <authorList>
            <consortium name="RefSeq"/>
        </authorList>
    </citation>
    <scope>IDENTIFICATION</scope>
</reference>
<feature type="domain" description="Ig-like" evidence="3">
    <location>
        <begin position="448"/>
        <end position="533"/>
    </location>
</feature>
<feature type="domain" description="Ig-like" evidence="3">
    <location>
        <begin position="263"/>
        <end position="350"/>
    </location>
</feature>
<feature type="domain" description="Ig-like" evidence="3">
    <location>
        <begin position="75"/>
        <end position="165"/>
    </location>
</feature>
<feature type="domain" description="Ig-like" evidence="3">
    <location>
        <begin position="354"/>
        <end position="443"/>
    </location>
</feature>
<evidence type="ECO:0000259" key="4">
    <source>
        <dbReference type="PROSITE" id="PS50853"/>
    </source>
</evidence>
<sequence length="1654" mass="178290">MDGEVFLGGDRMTAAFGDYDRTGLSHQTSLRLALSVSDATFGQYECAAFNSELGAQVMSGAANITYDYTPSSSVPEIEWELPPVLVVSEGKYLVLPCRSVASTEPAKISWYFGRYPVDESRRVYILANDSLAFFPIVEDDAGTYFCTASNSKGTSESPVLEMKVSYLRTDFLRHPSDTFAYYGQDVVLPCQPPKSLPPASVVWYKNYKVLDLSLTNVKVVDHDLHLLSVRKSDNGVYYCVAVNNLTTPSTRTSLIATVRLEGPPIMLQPPVSTKVTKGDSLHLSCLVEADPEPVTSWLFQGLPVPPSDKLSIVNRGQELFVNDMGKAWEGQFTCVSKNRYGNAAGNASVVVIVPPASLHPIGQLTAREGRSYSIECPIVGDPVPDIRWYHNGVDVSLSKKSSLGVTLTLSSLVIANVTVDHAGSYQCVGSNEAGQTSSEGKLIVNVAPVIVLGPADVTEVIGSRLTLECDVKGHPVPSIHWLYNGSSVLPQDVDASEENHKLTISSLGWAQVGQFECVADSSEGTATASAFVRLMVPPKIEEVQFPTTAVRQGQEISFGCTASGIPSPSMQWVHQGKVVRPSLDGRIRTPALGSVVIERAESSDSGLYECRAESSVGTDSRTMSLFVYGEDFFSCTVHDTYFFLPLLPPYPHGLSTSPGAAAPYVSEVNGVDVSLSEKSALGVTLTLSSLVIANVTVDHAGSYQCVGSNDAGQTSSEGKLIVNVAPVIVLGPADVTEVIGSRLTLECDVKGHPVPSIHWLYNVSADVQLFCSQRGPPIMLQPPVSTKVTKGDSLHLSCLVEADPEPVTSWLFQGLPVPPSDKLSIVNRGQELFVNDMGKAWEGQFTCVSKNRYGNAAGNASVVVIVPPASLHPIGQLTAREGGSYSIECPIVGDPVPDIRWYHNGVDVSLSKKSSLGVTLTLSSLVIANVTVDHAGSYQCVGSNEAGQTSSEGKLIVNVAPVIVLGPADVTEVIGSRLTLECDVKGHPVPSIHWLYNGSSVLPQDVDASEENHKLTISSLGWAQVGQFECVADSSEGTATASAFVRLMVPPKIEEVQFPTTAVRQGQEISFGCTASGIPSPSMQWVHQGKVVRPSLDGRIRTPALGSVVIERAESSDSGLYECRAESRVGTDSRTMSLFVYGVPVPPVLLTAVPISSESVYLLWRWSSPLPDFPEIDYFQISFREKSSGETRVFPTHFPPNVTRMEVTGLEGGVAYVFYVTATNDVGMSEPSNLMSANTFQSSPSRPVGLHVLSVGATSATVSWEVPQVSSGVVKLYQLRYRRLDAYVQQEFTYINISKVDSPSVLVEISPLRAFSLYSVQVRAGNVQDGRTLYGEFTEPLTFRTNMTAPLLPPQDVSAVAVDPYSVTVTWQPIPVLAQNGPILFYHLVYMNNESVPLGRERVDNSTTSFTIRGLSPWRWYLVLVGGENARGKGPNSTAVRVETKSVAPVAAPKNFHVESLSADRLQISWQALPYEVSTCAITSYEIRYRVKGDPLWSNVSVSSTSTSDAFIFVLPSLQPWTWYLSQVAAFTDTVVPGLGPYSDVVIVRTMQGESDPVQSLSYSQGPTDIRLTWQTPVAVRGVLAGYLVTYHPLDLPEQAETVSVEETSAHLLALQPSTVYNISVSAVNGAGPGAELVVRVLTEDEPGVQQMTT</sequence>